<protein>
    <submittedName>
        <fullName evidence="1">Uncharacterized protein</fullName>
    </submittedName>
</protein>
<feature type="non-terminal residue" evidence="1">
    <location>
        <position position="271"/>
    </location>
</feature>
<name>A0A382NF47_9ZZZZ</name>
<proteinExistence type="predicted"/>
<dbReference type="AlphaFoldDB" id="A0A382NF47"/>
<reference evidence="1" key="1">
    <citation type="submission" date="2018-05" db="EMBL/GenBank/DDBJ databases">
        <authorList>
            <person name="Lanie J.A."/>
            <person name="Ng W.-L."/>
            <person name="Kazmierczak K.M."/>
            <person name="Andrzejewski T.M."/>
            <person name="Davidsen T.M."/>
            <person name="Wayne K.J."/>
            <person name="Tettelin H."/>
            <person name="Glass J.I."/>
            <person name="Rusch D."/>
            <person name="Podicherti R."/>
            <person name="Tsui H.-C.T."/>
            <person name="Winkler M.E."/>
        </authorList>
    </citation>
    <scope>NUCLEOTIDE SEQUENCE</scope>
</reference>
<sequence>MPARPAQFSGNDVPRLRERHHLLEWANQTYMETPGQSLRQAEDENPAHCGYLLTVMELKRTMSNIRRDGPSRRLAVALLLLATTSGALAHDADANTHEFTAPARDGGVRWLSLSVVDDESGRQLAAGFQLEIDGSRFTPEAIGPRGLRLVVRHHKKDQRAVRMYVRGTGTVVVPLPDGATGGAILVSHGYEYLAARTPFVVEGQQTRLTIRLRRWIDLRARGWYGADAHLHFDRLDPEYDSDWLDILDADGLDHAYFLTLKGGNLPGMWAQ</sequence>
<organism evidence="1">
    <name type="scientific">marine metagenome</name>
    <dbReference type="NCBI Taxonomy" id="408172"/>
    <lineage>
        <taxon>unclassified sequences</taxon>
        <taxon>metagenomes</taxon>
        <taxon>ecological metagenomes</taxon>
    </lineage>
</organism>
<dbReference type="EMBL" id="UINC01099152">
    <property type="protein sequence ID" value="SVC58201.1"/>
    <property type="molecule type" value="Genomic_DNA"/>
</dbReference>
<evidence type="ECO:0000313" key="1">
    <source>
        <dbReference type="EMBL" id="SVC58201.1"/>
    </source>
</evidence>
<accession>A0A382NF47</accession>
<gene>
    <name evidence="1" type="ORF">METZ01_LOCUS311055</name>
</gene>